<accession>A0ABR1T8P2</accession>
<evidence type="ECO:0000256" key="1">
    <source>
        <dbReference type="ARBA" id="ARBA00004173"/>
    </source>
</evidence>
<dbReference type="PANTHER" id="PTHR48182">
    <property type="entry name" value="PROTEIN SERAC1"/>
    <property type="match status" value="1"/>
</dbReference>
<protein>
    <recommendedName>
        <fullName evidence="9">GPI inositol-deacylase</fullName>
    </recommendedName>
</protein>
<dbReference type="InterPro" id="IPR052374">
    <property type="entry name" value="SERAC1"/>
</dbReference>
<keyword evidence="5" id="KW-0496">Mitochondrion</keyword>
<keyword evidence="6" id="KW-0472">Membrane</keyword>
<proteinExistence type="predicted"/>
<evidence type="ECO:0000256" key="6">
    <source>
        <dbReference type="ARBA" id="ARBA00023136"/>
    </source>
</evidence>
<reference evidence="7 8" key="1">
    <citation type="submission" date="2023-01" db="EMBL/GenBank/DDBJ databases">
        <title>Analysis of 21 Apiospora genomes using comparative genomics revels a genus with tremendous synthesis potential of carbohydrate active enzymes and secondary metabolites.</title>
        <authorList>
            <person name="Sorensen T."/>
        </authorList>
    </citation>
    <scope>NUCLEOTIDE SEQUENCE [LARGE SCALE GENOMIC DNA]</scope>
    <source>
        <strain evidence="7 8">CBS 135458</strain>
    </source>
</reference>
<gene>
    <name evidence="7" type="ORF">PG994_013460</name>
</gene>
<dbReference type="PANTHER" id="PTHR48182:SF2">
    <property type="entry name" value="PROTEIN SERAC1"/>
    <property type="match status" value="1"/>
</dbReference>
<evidence type="ECO:0008006" key="9">
    <source>
        <dbReference type="Google" id="ProtNLM"/>
    </source>
</evidence>
<keyword evidence="8" id="KW-1185">Reference proteome</keyword>
<evidence type="ECO:0000256" key="5">
    <source>
        <dbReference type="ARBA" id="ARBA00023128"/>
    </source>
</evidence>
<name>A0ABR1T8P2_9PEZI</name>
<evidence type="ECO:0000313" key="8">
    <source>
        <dbReference type="Proteomes" id="UP001480595"/>
    </source>
</evidence>
<keyword evidence="4" id="KW-0256">Endoplasmic reticulum</keyword>
<evidence type="ECO:0000313" key="7">
    <source>
        <dbReference type="EMBL" id="KAK8042977.1"/>
    </source>
</evidence>
<evidence type="ECO:0000256" key="3">
    <source>
        <dbReference type="ARBA" id="ARBA00004370"/>
    </source>
</evidence>
<evidence type="ECO:0000256" key="4">
    <source>
        <dbReference type="ARBA" id="ARBA00022824"/>
    </source>
</evidence>
<evidence type="ECO:0000256" key="2">
    <source>
        <dbReference type="ARBA" id="ARBA00004240"/>
    </source>
</evidence>
<dbReference type="RefSeq" id="XP_066709830.1">
    <property type="nucleotide sequence ID" value="XM_066864869.1"/>
</dbReference>
<dbReference type="SUPFAM" id="SSF53474">
    <property type="entry name" value="alpha/beta-Hydrolases"/>
    <property type="match status" value="1"/>
</dbReference>
<comment type="caution">
    <text evidence="7">The sequence shown here is derived from an EMBL/GenBank/DDBJ whole genome shotgun (WGS) entry which is preliminary data.</text>
</comment>
<comment type="subcellular location">
    <subcellularLocation>
        <location evidence="2">Endoplasmic reticulum</location>
    </subcellularLocation>
    <subcellularLocation>
        <location evidence="3">Membrane</location>
    </subcellularLocation>
    <subcellularLocation>
        <location evidence="1">Mitochondrion</location>
    </subcellularLocation>
</comment>
<dbReference type="GeneID" id="92097932"/>
<dbReference type="Proteomes" id="UP001480595">
    <property type="component" value="Unassembled WGS sequence"/>
</dbReference>
<dbReference type="InterPro" id="IPR029058">
    <property type="entry name" value="AB_hydrolase_fold"/>
</dbReference>
<organism evidence="7 8">
    <name type="scientific">Apiospora phragmitis</name>
    <dbReference type="NCBI Taxonomy" id="2905665"/>
    <lineage>
        <taxon>Eukaryota</taxon>
        <taxon>Fungi</taxon>
        <taxon>Dikarya</taxon>
        <taxon>Ascomycota</taxon>
        <taxon>Pezizomycotina</taxon>
        <taxon>Sordariomycetes</taxon>
        <taxon>Xylariomycetidae</taxon>
        <taxon>Amphisphaeriales</taxon>
        <taxon>Apiosporaceae</taxon>
        <taxon>Apiospora</taxon>
    </lineage>
</organism>
<dbReference type="EMBL" id="JAQQWL010000013">
    <property type="protein sequence ID" value="KAK8042977.1"/>
    <property type="molecule type" value="Genomic_DNA"/>
</dbReference>
<dbReference type="Gene3D" id="3.40.50.1820">
    <property type="entry name" value="alpha/beta hydrolase"/>
    <property type="match status" value="1"/>
</dbReference>
<sequence length="414" mass="45938">MEPQRSRSSLGSISSFKSIFTRSLARRDITKKEGEASHLEVPLGLTTVHTPEREAAADFIFVHGLNGDSRNTWSRNGDPAYFWPREWLPKDPAFQDVQIHTFGYSSSILRESTVLNVPDFARSLLGAIQGAPTIPHEANSPLVFVGHSMGGLVIKKAFILGHQITEFNHLVERTRAIFFLATPHQGADIAVVLSRILAIMPGAGATPFVNDLFPGSPVLQAINDEFPRLCDHRTSLQVFSFFETKAMNYGIGKGLIVEKHCAIMNYPRERRMHLDANHRDVARFTSQEDPSFITVRNALAAFMDAVRKARTRHTSDVTRDRLEIVYNFLGAPDISDDVILMQDTRRLQGWGIGFSKSPASSNGVMPVLRNYCGFAVDPVLGRAFLLAMRSSIYDNKVLTVPASFLSLATVGKPQ</sequence>